<reference evidence="13" key="1">
    <citation type="submission" date="2021-02" db="EMBL/GenBank/DDBJ databases">
        <title>Natronogracilivirga saccharolytica gen. nov. sp. nov. a new anaerobic, haloalkiliphilic carbohydrate-fermenting bacterium from soda lake and proposing of Cyclonatronumiaceae fam. nov. in the phylum Balneolaeota.</title>
        <authorList>
            <person name="Zhilina T.N."/>
            <person name="Sorokin D.Y."/>
            <person name="Zavarzina D.G."/>
            <person name="Toshchakov S.V."/>
            <person name="Kublanov I.V."/>
        </authorList>
    </citation>
    <scope>NUCLEOTIDE SEQUENCE</scope>
    <source>
        <strain evidence="13">Z-1702</strain>
    </source>
</reference>
<name>A0A8J7RK65_9BACT</name>
<comment type="similarity">
    <text evidence="8 9">Belongs to the TonB-dependent receptor family.</text>
</comment>
<dbReference type="InterPro" id="IPR037066">
    <property type="entry name" value="Plug_dom_sf"/>
</dbReference>
<keyword evidence="4 8" id="KW-0812">Transmembrane</keyword>
<evidence type="ECO:0000259" key="12">
    <source>
        <dbReference type="Pfam" id="PF07715"/>
    </source>
</evidence>
<dbReference type="Pfam" id="PF07715">
    <property type="entry name" value="Plug"/>
    <property type="match status" value="1"/>
</dbReference>
<keyword evidence="2 8" id="KW-0813">Transport</keyword>
<keyword evidence="13" id="KW-0675">Receptor</keyword>
<evidence type="ECO:0000256" key="2">
    <source>
        <dbReference type="ARBA" id="ARBA00022448"/>
    </source>
</evidence>
<dbReference type="PROSITE" id="PS52016">
    <property type="entry name" value="TONB_DEPENDENT_REC_3"/>
    <property type="match status" value="1"/>
</dbReference>
<dbReference type="Pfam" id="PF00593">
    <property type="entry name" value="TonB_dep_Rec_b-barrel"/>
    <property type="match status" value="1"/>
</dbReference>
<dbReference type="InterPro" id="IPR000531">
    <property type="entry name" value="Beta-barrel_TonB"/>
</dbReference>
<evidence type="ECO:0000256" key="7">
    <source>
        <dbReference type="ARBA" id="ARBA00023237"/>
    </source>
</evidence>
<dbReference type="GO" id="GO:0009279">
    <property type="term" value="C:cell outer membrane"/>
    <property type="evidence" value="ECO:0007669"/>
    <property type="project" value="UniProtKB-SubCell"/>
</dbReference>
<keyword evidence="5 9" id="KW-0798">TonB box</keyword>
<dbReference type="Gene3D" id="2.40.170.20">
    <property type="entry name" value="TonB-dependent receptor, beta-barrel domain"/>
    <property type="match status" value="1"/>
</dbReference>
<sequence>MNHRLLSRNVFCSLSLTLIMIFSTSLAMAQHDVRGLVTDAETEEPLQGVNIIVAGTQIGTTTNDEGRYELRAPEDDATLQFSYLGFESKEVPIEGREEINVALTPVEIVGEEMVVVGYGVQRRRDVTGSISRVDGERLSRIPTQSVDQALQGVASGLQVTASSGAPGASSVIRIRGIGTLNEASPLFVVDGMIMDNINFLNPNDIESVDVLKDASATAIYGARGANGVILITTKSGQVDRPTEFDLNYYYGWQEVARTVPVTNAREYAILANEAAENEGRSLPFDDPSEFGEGTDWQNEIFRVAPIQNLHLRVSGGTERTAYNISASYSGQEGIIYENYLDRFSFRLNNDYYLTDNLDFGHNIALVYEDYQDAPGVVGSAYRGDPTIPVFTEDGDYSPTDERASVGNPVADLDYNSNNANSRFRLSGNAYMHYSFLDHFRFRSNLGIDVDRTEGRSYSPIFFVSAIQQSEETSINVNNNFMYNILWENTVQYQQTIGDHRLDVLGGVTIEEYKSESLGGGRINVLGDDESLWYLNAADDSEGMTNFNSAGDWAMASFIGRINYTYLDRYTATVTNRVDGSSRFGRDNRYGWFPSFALGWVISDEPFFPEPAWLDQFRFRGSWGRTGNDQIGLYPATATITGNLNAVFGPDERIRFGALQTSLANPLLRWEETTQWNIGIESSFIGERLTIDADYYDRVTDDILVQVPIPGYIGVVGDPFENAAKVSNSGFELDINWQDSRAGFFYSIGANATTVKNEVLSLGRGNEEIFGGGVGVGGMLATKTVVGEPIGSFFGYKTDGIFQNEEEIEAGPLRGGEEPGDIRYLDVTGDGEITTDDRVFLGSPYPDFIFSFNVELGWRGFDLSASFTGQTGNQIYNAKKQARFGTPNFEESALDRWTGENTSDTYPRITDGGHNYQVSDFFIEDGDFLKLQNLTLGYSLGTDITEQIGLNTLRVYVSGSNLLTLTGYDGYTPEVASQSVIASGIDDAFYPFARTFNVGVNATF</sequence>
<evidence type="ECO:0000313" key="13">
    <source>
        <dbReference type="EMBL" id="MBP3192315.1"/>
    </source>
</evidence>
<dbReference type="InterPro" id="IPR023996">
    <property type="entry name" value="TonB-dep_OMP_SusC/RagA"/>
</dbReference>
<keyword evidence="3 8" id="KW-1134">Transmembrane beta strand</keyword>
<dbReference type="Proteomes" id="UP000673975">
    <property type="component" value="Unassembled WGS sequence"/>
</dbReference>
<evidence type="ECO:0000259" key="11">
    <source>
        <dbReference type="Pfam" id="PF00593"/>
    </source>
</evidence>
<evidence type="ECO:0000256" key="4">
    <source>
        <dbReference type="ARBA" id="ARBA00022692"/>
    </source>
</evidence>
<organism evidence="13 14">
    <name type="scientific">Natronogracilivirga saccharolytica</name>
    <dbReference type="NCBI Taxonomy" id="2812953"/>
    <lineage>
        <taxon>Bacteria</taxon>
        <taxon>Pseudomonadati</taxon>
        <taxon>Balneolota</taxon>
        <taxon>Balneolia</taxon>
        <taxon>Balneolales</taxon>
        <taxon>Cyclonatronaceae</taxon>
        <taxon>Natronogracilivirga</taxon>
    </lineage>
</organism>
<feature type="signal peptide" evidence="10">
    <location>
        <begin position="1"/>
        <end position="29"/>
    </location>
</feature>
<keyword evidence="14" id="KW-1185">Reference proteome</keyword>
<dbReference type="NCBIfam" id="TIGR04056">
    <property type="entry name" value="OMP_RagA_SusC"/>
    <property type="match status" value="1"/>
</dbReference>
<dbReference type="Gene3D" id="2.170.130.10">
    <property type="entry name" value="TonB-dependent receptor, plug domain"/>
    <property type="match status" value="1"/>
</dbReference>
<comment type="caution">
    <text evidence="13">The sequence shown here is derived from an EMBL/GenBank/DDBJ whole genome shotgun (WGS) entry which is preliminary data.</text>
</comment>
<dbReference type="AlphaFoldDB" id="A0A8J7RK65"/>
<feature type="domain" description="TonB-dependent receptor plug" evidence="12">
    <location>
        <begin position="123"/>
        <end position="228"/>
    </location>
</feature>
<accession>A0A8J7RK65</accession>
<dbReference type="RefSeq" id="WP_210511218.1">
    <property type="nucleotide sequence ID" value="NZ_JAFIDN010000004.1"/>
</dbReference>
<feature type="domain" description="TonB-dependent receptor-like beta-barrel" evidence="11">
    <location>
        <begin position="366"/>
        <end position="752"/>
    </location>
</feature>
<keyword evidence="6 8" id="KW-0472">Membrane</keyword>
<dbReference type="InterPro" id="IPR008969">
    <property type="entry name" value="CarboxyPept-like_regulatory"/>
</dbReference>
<keyword evidence="7 8" id="KW-0998">Cell outer membrane</keyword>
<evidence type="ECO:0000256" key="3">
    <source>
        <dbReference type="ARBA" id="ARBA00022452"/>
    </source>
</evidence>
<evidence type="ECO:0000256" key="9">
    <source>
        <dbReference type="RuleBase" id="RU003357"/>
    </source>
</evidence>
<dbReference type="InterPro" id="IPR036942">
    <property type="entry name" value="Beta-barrel_TonB_sf"/>
</dbReference>
<dbReference type="SUPFAM" id="SSF56935">
    <property type="entry name" value="Porins"/>
    <property type="match status" value="1"/>
</dbReference>
<dbReference type="InterPro" id="IPR023997">
    <property type="entry name" value="TonB-dep_OMP_SusC/RagA_CS"/>
</dbReference>
<evidence type="ECO:0000256" key="5">
    <source>
        <dbReference type="ARBA" id="ARBA00023077"/>
    </source>
</evidence>
<evidence type="ECO:0000256" key="6">
    <source>
        <dbReference type="ARBA" id="ARBA00023136"/>
    </source>
</evidence>
<dbReference type="SUPFAM" id="SSF49464">
    <property type="entry name" value="Carboxypeptidase regulatory domain-like"/>
    <property type="match status" value="1"/>
</dbReference>
<gene>
    <name evidence="13" type="ORF">NATSA_06545</name>
</gene>
<dbReference type="EMBL" id="JAFIDN010000004">
    <property type="protein sequence ID" value="MBP3192315.1"/>
    <property type="molecule type" value="Genomic_DNA"/>
</dbReference>
<dbReference type="Pfam" id="PF13715">
    <property type="entry name" value="CarbopepD_reg_2"/>
    <property type="match status" value="1"/>
</dbReference>
<evidence type="ECO:0000256" key="1">
    <source>
        <dbReference type="ARBA" id="ARBA00004571"/>
    </source>
</evidence>
<evidence type="ECO:0000313" key="14">
    <source>
        <dbReference type="Proteomes" id="UP000673975"/>
    </source>
</evidence>
<evidence type="ECO:0000256" key="8">
    <source>
        <dbReference type="PROSITE-ProRule" id="PRU01360"/>
    </source>
</evidence>
<dbReference type="InterPro" id="IPR039426">
    <property type="entry name" value="TonB-dep_rcpt-like"/>
</dbReference>
<dbReference type="Gene3D" id="2.60.40.1120">
    <property type="entry name" value="Carboxypeptidase-like, regulatory domain"/>
    <property type="match status" value="1"/>
</dbReference>
<dbReference type="InterPro" id="IPR012910">
    <property type="entry name" value="Plug_dom"/>
</dbReference>
<comment type="subcellular location">
    <subcellularLocation>
        <location evidence="1 8">Cell outer membrane</location>
        <topology evidence="1 8">Multi-pass membrane protein</topology>
    </subcellularLocation>
</comment>
<dbReference type="NCBIfam" id="TIGR04057">
    <property type="entry name" value="SusC_RagA_signa"/>
    <property type="match status" value="1"/>
</dbReference>
<evidence type="ECO:0000256" key="10">
    <source>
        <dbReference type="SAM" id="SignalP"/>
    </source>
</evidence>
<feature type="chain" id="PRO_5035187630" evidence="10">
    <location>
        <begin position="30"/>
        <end position="1003"/>
    </location>
</feature>
<protein>
    <submittedName>
        <fullName evidence="13">TonB-dependent receptor</fullName>
    </submittedName>
</protein>
<keyword evidence="10" id="KW-0732">Signal</keyword>
<proteinExistence type="inferred from homology"/>